<dbReference type="Gene3D" id="2.60.40.1220">
    <property type="match status" value="5"/>
</dbReference>
<feature type="domain" description="SLH" evidence="2">
    <location>
        <begin position="42"/>
        <end position="101"/>
    </location>
</feature>
<keyword evidence="4" id="KW-1185">Reference proteome</keyword>
<evidence type="ECO:0000313" key="4">
    <source>
        <dbReference type="Proteomes" id="UP001292216"/>
    </source>
</evidence>
<evidence type="ECO:0000313" key="3">
    <source>
        <dbReference type="EMBL" id="MEA3571380.1"/>
    </source>
</evidence>
<dbReference type="InterPro" id="IPR001119">
    <property type="entry name" value="SLH_dom"/>
</dbReference>
<dbReference type="EMBL" id="JAYERP010000001">
    <property type="protein sequence ID" value="MEA3571380.1"/>
    <property type="molecule type" value="Genomic_DNA"/>
</dbReference>
<dbReference type="PROSITE" id="PS51272">
    <property type="entry name" value="SLH"/>
    <property type="match status" value="2"/>
</dbReference>
<sequence>MSNTSYSFKENSHVIVNQGGEKKVMKKILSVALSTAMAFSMFASVAFGADAKLTPEQQFNALKEAGIVSGFPDGLSHLERTLTRAELAKIIVNSLSLEPVDATSYNDKNYANHWGRPYIEAATQAGILNGKDAVKKLFDPNGAVTVQELAKVLVTALKLEVPADANNTASEWAKGYVAAAVNAGYLAEGINYQAQATRSQAVVAAYAIYEAAQFKVTKAEAIDATHVKLTLSNGETVEVTLEKALEPNKATELEYTTADGKVLKYTVTYVVTTATKVESVKADNLREVKVAFDGEVDAATAEDADNYEIESDEGRAVDVIGASLSSDKKVVTLTVEDAAGTDAGMTNQKEYKLTVTNVRAGSAVITADEVAFTPVDAALPVAESAQALGNKAIKITFSEPVVKATDANSFTIDGVTAVGTVDVSGSSVILKQYTTLANGEHTIKVSNVKDYSGLANIETELKFNVVEDTTAPTIASVESASFEYVTLKFSEAIDPSTVAAGNVYWKQGTTQRTADTFEQVSDDTYKFHFTGDNKLVYSTSVYVNDVADYSGNVIAKDSSITVNPVVDQTRPEVVSAKLDDNSADTLKIKFTKVLDADTAEDSANYVIKNSKGEEVSTYKEATLDSTGKVVTVFLYDDLDENETYTLTISNVADDTTLKNVIVPYTATIKVGEVSAPHLQAVNKSTTAHRLVVTFDKKMGASATDKANYLYYYGASATATTNADGSVTVNGGEWKTLPSGASMSFTSDGKSVVIVFPSSVNIDDIKAVRVSNVKSEGGKTLSGLFADAEVGSATTLTLGDAPKATATNKIEVDFNATLQSGAVSTSEFKVEAGSKVLSVVSAQVDDDAVVLTLSDKNKLDADGTYEGVPVTVTVLANKNLTTPAGAKVIANETQTVVDGIKPELKNVDRNAVYDGTSVTQIVYFSEDIVLGANGVYDFDVKVDGKTAKAGIDFIVNETSAGVVEVVVTPGATGGAITSIPVGKTIEVRINPSARFITDASGSNVVSGSNTFRGSLIVQP</sequence>
<proteinExistence type="predicted"/>
<accession>A0ABU5PN59</accession>
<gene>
    <name evidence="3" type="ORF">U9M73_15605</name>
</gene>
<name>A0ABU5PN59_9BACL</name>
<dbReference type="InterPro" id="IPR014755">
    <property type="entry name" value="Cu-Rt/internalin_Ig-like"/>
</dbReference>
<dbReference type="InterPro" id="IPR032812">
    <property type="entry name" value="SbsA_Ig"/>
</dbReference>
<dbReference type="Pfam" id="PF13205">
    <property type="entry name" value="Big_5"/>
    <property type="match status" value="2"/>
</dbReference>
<dbReference type="Proteomes" id="UP001292216">
    <property type="component" value="Unassembled WGS sequence"/>
</dbReference>
<evidence type="ECO:0000256" key="1">
    <source>
        <dbReference type="ARBA" id="ARBA00022729"/>
    </source>
</evidence>
<protein>
    <submittedName>
        <fullName evidence="3">Ig-like domain-containing protein</fullName>
    </submittedName>
</protein>
<reference evidence="3 4" key="1">
    <citation type="submission" date="2023-12" db="EMBL/GenBank/DDBJ databases">
        <title>Whole genome sequencing of Paenibacillus phoenicis isolated from the Phoenix Mars Lander spacecraft assembly facility.</title>
        <authorList>
            <person name="Garcia A."/>
            <person name="Venkateswaran K."/>
        </authorList>
    </citation>
    <scope>NUCLEOTIDE SEQUENCE [LARGE SCALE GENOMIC DNA]</scope>
    <source>
        <strain evidence="3 4">3PO2SA</strain>
    </source>
</reference>
<organism evidence="3 4">
    <name type="scientific">Paenibacillus phoenicis</name>
    <dbReference type="NCBI Taxonomy" id="554117"/>
    <lineage>
        <taxon>Bacteria</taxon>
        <taxon>Bacillati</taxon>
        <taxon>Bacillota</taxon>
        <taxon>Bacilli</taxon>
        <taxon>Bacillales</taxon>
        <taxon>Paenibacillaceae</taxon>
        <taxon>Paenibacillus</taxon>
    </lineage>
</organism>
<feature type="domain" description="SLH" evidence="2">
    <location>
        <begin position="102"/>
        <end position="167"/>
    </location>
</feature>
<dbReference type="RefSeq" id="WP_323077969.1">
    <property type="nucleotide sequence ID" value="NZ_CBCSKM010000001.1"/>
</dbReference>
<dbReference type="Pfam" id="PF00395">
    <property type="entry name" value="SLH"/>
    <property type="match status" value="1"/>
</dbReference>
<keyword evidence="1" id="KW-0732">Signal</keyword>
<evidence type="ECO:0000259" key="2">
    <source>
        <dbReference type="PROSITE" id="PS51272"/>
    </source>
</evidence>
<comment type="caution">
    <text evidence="3">The sequence shown here is derived from an EMBL/GenBank/DDBJ whole genome shotgun (WGS) entry which is preliminary data.</text>
</comment>